<accession>A0A2T3AXZ2</accession>
<dbReference type="EMBL" id="KZ679013">
    <property type="protein sequence ID" value="PSS14945.1"/>
    <property type="molecule type" value="Genomic_DNA"/>
</dbReference>
<dbReference type="RefSeq" id="XP_024719544.1">
    <property type="nucleotide sequence ID" value="XM_024865254.1"/>
</dbReference>
<keyword evidence="2" id="KW-1185">Reference proteome</keyword>
<dbReference type="AlphaFoldDB" id="A0A2T3AXZ2"/>
<protein>
    <submittedName>
        <fullName evidence="1">Uncharacterized protein</fullName>
    </submittedName>
</protein>
<proteinExistence type="predicted"/>
<sequence>MLSSLDSTLATACWRNEPHLEDCFVGAAIIGMPAVLLLWGRVASFEVAPGHTSQFVVGVRGEKTVYPVIARAQFVKQPGSSDCWHKLHLRFHWGTEFPTAAWGGIACFEVHPFRDEATTRLRKRCPFIGII</sequence>
<dbReference type="InParanoid" id="A0A2T3AXZ2"/>
<evidence type="ECO:0000313" key="1">
    <source>
        <dbReference type="EMBL" id="PSS14945.1"/>
    </source>
</evidence>
<organism evidence="1 2">
    <name type="scientific">Amorphotheca resinae ATCC 22711</name>
    <dbReference type="NCBI Taxonomy" id="857342"/>
    <lineage>
        <taxon>Eukaryota</taxon>
        <taxon>Fungi</taxon>
        <taxon>Dikarya</taxon>
        <taxon>Ascomycota</taxon>
        <taxon>Pezizomycotina</taxon>
        <taxon>Leotiomycetes</taxon>
        <taxon>Helotiales</taxon>
        <taxon>Amorphothecaceae</taxon>
        <taxon>Amorphotheca</taxon>
    </lineage>
</organism>
<name>A0A2T3AXZ2_AMORE</name>
<dbReference type="Proteomes" id="UP000241818">
    <property type="component" value="Unassembled WGS sequence"/>
</dbReference>
<reference evidence="1 2" key="1">
    <citation type="journal article" date="2018" name="New Phytol.">
        <title>Comparative genomics and transcriptomics depict ericoid mycorrhizal fungi as versatile saprotrophs and plant mutualists.</title>
        <authorList>
            <person name="Martino E."/>
            <person name="Morin E."/>
            <person name="Grelet G.A."/>
            <person name="Kuo A."/>
            <person name="Kohler A."/>
            <person name="Daghino S."/>
            <person name="Barry K.W."/>
            <person name="Cichocki N."/>
            <person name="Clum A."/>
            <person name="Dockter R.B."/>
            <person name="Hainaut M."/>
            <person name="Kuo R.C."/>
            <person name="LaButti K."/>
            <person name="Lindahl B.D."/>
            <person name="Lindquist E.A."/>
            <person name="Lipzen A."/>
            <person name="Khouja H.R."/>
            <person name="Magnuson J."/>
            <person name="Murat C."/>
            <person name="Ohm R.A."/>
            <person name="Singer S.W."/>
            <person name="Spatafora J.W."/>
            <person name="Wang M."/>
            <person name="Veneault-Fourrey C."/>
            <person name="Henrissat B."/>
            <person name="Grigoriev I.V."/>
            <person name="Martin F.M."/>
            <person name="Perotto S."/>
        </authorList>
    </citation>
    <scope>NUCLEOTIDE SEQUENCE [LARGE SCALE GENOMIC DNA]</scope>
    <source>
        <strain evidence="1 2">ATCC 22711</strain>
    </source>
</reference>
<evidence type="ECO:0000313" key="2">
    <source>
        <dbReference type="Proteomes" id="UP000241818"/>
    </source>
</evidence>
<gene>
    <name evidence="1" type="ORF">M430DRAFT_255049</name>
</gene>
<dbReference type="GeneID" id="36573335"/>